<dbReference type="EMBL" id="MN739355">
    <property type="protein sequence ID" value="QHT00434.1"/>
    <property type="molecule type" value="Genomic_DNA"/>
</dbReference>
<protein>
    <submittedName>
        <fullName evidence="1">Uncharacterized protein</fullName>
    </submittedName>
</protein>
<organism evidence="1">
    <name type="scientific">viral metagenome</name>
    <dbReference type="NCBI Taxonomy" id="1070528"/>
    <lineage>
        <taxon>unclassified sequences</taxon>
        <taxon>metagenomes</taxon>
        <taxon>organismal metagenomes</taxon>
    </lineage>
</organism>
<accession>A0A6C0CA98</accession>
<reference evidence="1" key="1">
    <citation type="journal article" date="2020" name="Nature">
        <title>Giant virus diversity and host interactions through global metagenomics.</title>
        <authorList>
            <person name="Schulz F."/>
            <person name="Roux S."/>
            <person name="Paez-Espino D."/>
            <person name="Jungbluth S."/>
            <person name="Walsh D.A."/>
            <person name="Denef V.J."/>
            <person name="McMahon K.D."/>
            <person name="Konstantinidis K.T."/>
            <person name="Eloe-Fadrosh E.A."/>
            <person name="Kyrpides N.C."/>
            <person name="Woyke T."/>
        </authorList>
    </citation>
    <scope>NUCLEOTIDE SEQUENCE</scope>
    <source>
        <strain evidence="1">GVMAG-M-3300020192-26</strain>
    </source>
</reference>
<proteinExistence type="predicted"/>
<name>A0A6C0CA98_9ZZZZ</name>
<dbReference type="AlphaFoldDB" id="A0A6C0CA98"/>
<sequence length="356" mass="41894">MNSRFEDFALPQDPTLPEKSLDFGYVKFLSDSNNHSPTYELICIDTMSAEFDEFKLFREATQELENEYHKGLIVINQLPMSSLLAFKTLSRFAHTRQMIGSKLDEEQIELLLLLCKLANKYQIKKIMKGNMFNNTIWAKLLDTNFDFKDCFSYKYRIEICRLISKENPIIPKERYLNFFGLIFFENLSKYGVPDSYSKTHDTNQNRMHDNISQINYLMTPLDDKIILSNPQIHRSCSMPINRRSLRYLTSSEEDAQDGQSYEVLPRLSTESMNFGVVVYNFIICDINVHTQNGDIIMQMIKTTLNDGYYSLVRVHHDDFRKLHSNEAYTFNQRRISLQRSWDIYCEKGIYVPPIKE</sequence>
<evidence type="ECO:0000313" key="1">
    <source>
        <dbReference type="EMBL" id="QHT00434.1"/>
    </source>
</evidence>